<dbReference type="AlphaFoldDB" id="H1YFQ5"/>
<organism evidence="1 2">
    <name type="scientific">Mucilaginibacter paludis DSM 18603</name>
    <dbReference type="NCBI Taxonomy" id="714943"/>
    <lineage>
        <taxon>Bacteria</taxon>
        <taxon>Pseudomonadati</taxon>
        <taxon>Bacteroidota</taxon>
        <taxon>Sphingobacteriia</taxon>
        <taxon>Sphingobacteriales</taxon>
        <taxon>Sphingobacteriaceae</taxon>
        <taxon>Mucilaginibacter</taxon>
    </lineage>
</organism>
<protein>
    <submittedName>
        <fullName evidence="1">Uncharacterized protein</fullName>
    </submittedName>
</protein>
<evidence type="ECO:0000313" key="2">
    <source>
        <dbReference type="Proteomes" id="UP000002774"/>
    </source>
</evidence>
<gene>
    <name evidence="1" type="ORF">Mucpa_0259</name>
</gene>
<sequence>MVEIASALNTIDVKEPLFFCSIIETQWHKKETTAMCCFLQYSNPTSTRTNF</sequence>
<dbReference type="Proteomes" id="UP000002774">
    <property type="component" value="Chromosome"/>
</dbReference>
<keyword evidence="2" id="KW-1185">Reference proteome</keyword>
<dbReference type="EMBL" id="CM001403">
    <property type="protein sequence ID" value="EHQ24457.1"/>
    <property type="molecule type" value="Genomic_DNA"/>
</dbReference>
<name>H1YFQ5_9SPHI</name>
<reference evidence="1" key="1">
    <citation type="submission" date="2011-09" db="EMBL/GenBank/DDBJ databases">
        <title>The permanent draft genome of Mucilaginibacter paludis DSM 18603.</title>
        <authorList>
            <consortium name="US DOE Joint Genome Institute (JGI-PGF)"/>
            <person name="Lucas S."/>
            <person name="Han J."/>
            <person name="Lapidus A."/>
            <person name="Bruce D."/>
            <person name="Goodwin L."/>
            <person name="Pitluck S."/>
            <person name="Peters L."/>
            <person name="Kyrpides N."/>
            <person name="Mavromatis K."/>
            <person name="Ivanova N."/>
            <person name="Mikhailova N."/>
            <person name="Held B."/>
            <person name="Detter J.C."/>
            <person name="Tapia R."/>
            <person name="Han C."/>
            <person name="Land M."/>
            <person name="Hauser L."/>
            <person name="Markowitz V."/>
            <person name="Cheng J.-F."/>
            <person name="Hugenholtz P."/>
            <person name="Woyke T."/>
            <person name="Wu D."/>
            <person name="Tindall B."/>
            <person name="Brambilla E."/>
            <person name="Klenk H.-P."/>
            <person name="Eisen J.A."/>
        </authorList>
    </citation>
    <scope>NUCLEOTIDE SEQUENCE [LARGE SCALE GENOMIC DNA]</scope>
    <source>
        <strain evidence="1">DSM 18603</strain>
    </source>
</reference>
<evidence type="ECO:0000313" key="1">
    <source>
        <dbReference type="EMBL" id="EHQ24457.1"/>
    </source>
</evidence>
<accession>H1YFQ5</accession>
<dbReference type="HOGENOM" id="CLU_3101026_0_0_10"/>
<proteinExistence type="predicted"/>